<evidence type="ECO:0000259" key="4">
    <source>
        <dbReference type="Pfam" id="PF00278"/>
    </source>
</evidence>
<dbReference type="Proteomes" id="UP000631114">
    <property type="component" value="Unassembled WGS sequence"/>
</dbReference>
<dbReference type="PANTHER" id="PTHR43727">
    <property type="entry name" value="DIAMINOPIMELATE DECARBOXYLASE"/>
    <property type="match status" value="1"/>
</dbReference>
<evidence type="ECO:0000313" key="7">
    <source>
        <dbReference type="Proteomes" id="UP000631114"/>
    </source>
</evidence>
<evidence type="ECO:0000259" key="5">
    <source>
        <dbReference type="Pfam" id="PF02784"/>
    </source>
</evidence>
<keyword evidence="3" id="KW-0812">Transmembrane</keyword>
<accession>A0A835I711</accession>
<dbReference type="GO" id="GO:0008836">
    <property type="term" value="F:diaminopimelate decarboxylase activity"/>
    <property type="evidence" value="ECO:0007669"/>
    <property type="project" value="TreeGrafter"/>
</dbReference>
<feature type="transmembrane region" description="Helical" evidence="3">
    <location>
        <begin position="6"/>
        <end position="29"/>
    </location>
</feature>
<evidence type="ECO:0000256" key="1">
    <source>
        <dbReference type="ARBA" id="ARBA00001933"/>
    </source>
</evidence>
<proteinExistence type="predicted"/>
<evidence type="ECO:0000256" key="2">
    <source>
        <dbReference type="ARBA" id="ARBA00022898"/>
    </source>
</evidence>
<dbReference type="Pfam" id="PF02784">
    <property type="entry name" value="Orn_Arg_deC_N"/>
    <property type="match status" value="1"/>
</dbReference>
<sequence>MHRFSLPLVHIAVFAILFSSLAPITWFLLTGLIRRLGELMPLVDIFRDAAVLMVNYIDQIRAQGFEIEYLNIGGGLGIDYHHTGAVLPTPMDLINTHIELISPSMPDAEVSTFDVVGPVCESADFLGKDRELPTPGKVEEDGSVEKIRHGETFDDYMRFFDGL</sequence>
<dbReference type="InterPro" id="IPR022644">
    <property type="entry name" value="De-COase2_N"/>
</dbReference>
<dbReference type="InterPro" id="IPR022643">
    <property type="entry name" value="De-COase2_C"/>
</dbReference>
<protein>
    <submittedName>
        <fullName evidence="6">Uncharacterized protein</fullName>
    </submittedName>
</protein>
<keyword evidence="3" id="KW-0472">Membrane</keyword>
<dbReference type="InterPro" id="IPR022657">
    <property type="entry name" value="De-COase2_CS"/>
</dbReference>
<feature type="domain" description="Orn/DAP/Arg decarboxylase 2 N-terminal" evidence="5">
    <location>
        <begin position="45"/>
        <end position="105"/>
    </location>
</feature>
<dbReference type="Pfam" id="PF00278">
    <property type="entry name" value="Orn_DAP_Arg_deC"/>
    <property type="match status" value="1"/>
</dbReference>
<keyword evidence="3" id="KW-1133">Transmembrane helix</keyword>
<reference evidence="6 7" key="1">
    <citation type="submission" date="2020-10" db="EMBL/GenBank/DDBJ databases">
        <title>The Coptis chinensis genome and diversification of protoberbering-type alkaloids.</title>
        <authorList>
            <person name="Wang B."/>
            <person name="Shu S."/>
            <person name="Song C."/>
            <person name="Liu Y."/>
        </authorList>
    </citation>
    <scope>NUCLEOTIDE SEQUENCE [LARGE SCALE GENOMIC DNA]</scope>
    <source>
        <strain evidence="6">HL-2020</strain>
        <tissue evidence="6">Leaf</tissue>
    </source>
</reference>
<dbReference type="EMBL" id="JADFTS010000004">
    <property type="protein sequence ID" value="KAF9611584.1"/>
    <property type="molecule type" value="Genomic_DNA"/>
</dbReference>
<gene>
    <name evidence="6" type="ORF">IFM89_033588</name>
</gene>
<name>A0A835I711_9MAGN</name>
<dbReference type="InterPro" id="IPR009006">
    <property type="entry name" value="Ala_racemase/Decarboxylase_C"/>
</dbReference>
<dbReference type="PROSITE" id="PS00879">
    <property type="entry name" value="ODR_DC_2_2"/>
    <property type="match status" value="1"/>
</dbReference>
<dbReference type="SUPFAM" id="SSF50621">
    <property type="entry name" value="Alanine racemase C-terminal domain-like"/>
    <property type="match status" value="1"/>
</dbReference>
<dbReference type="GO" id="GO:0009507">
    <property type="term" value="C:chloroplast"/>
    <property type="evidence" value="ECO:0007669"/>
    <property type="project" value="TreeGrafter"/>
</dbReference>
<dbReference type="OrthoDB" id="1743545at2759"/>
<dbReference type="Gene3D" id="3.20.20.10">
    <property type="entry name" value="Alanine racemase"/>
    <property type="match status" value="1"/>
</dbReference>
<organism evidence="6 7">
    <name type="scientific">Coptis chinensis</name>
    <dbReference type="NCBI Taxonomy" id="261450"/>
    <lineage>
        <taxon>Eukaryota</taxon>
        <taxon>Viridiplantae</taxon>
        <taxon>Streptophyta</taxon>
        <taxon>Embryophyta</taxon>
        <taxon>Tracheophyta</taxon>
        <taxon>Spermatophyta</taxon>
        <taxon>Magnoliopsida</taxon>
        <taxon>Ranunculales</taxon>
        <taxon>Ranunculaceae</taxon>
        <taxon>Coptidoideae</taxon>
        <taxon>Coptis</taxon>
    </lineage>
</organism>
<dbReference type="PANTHER" id="PTHR43727:SF2">
    <property type="entry name" value="GROUP IV DECARBOXYLASE"/>
    <property type="match status" value="1"/>
</dbReference>
<evidence type="ECO:0000256" key="3">
    <source>
        <dbReference type="SAM" id="Phobius"/>
    </source>
</evidence>
<keyword evidence="2" id="KW-0663">Pyridoxal phosphate</keyword>
<feature type="domain" description="Orn/DAP/Arg decarboxylase 2 C-terminal" evidence="4">
    <location>
        <begin position="106"/>
        <end position="134"/>
    </location>
</feature>
<comment type="cofactor">
    <cofactor evidence="1">
        <name>pyridoxal 5'-phosphate</name>
        <dbReference type="ChEBI" id="CHEBI:597326"/>
    </cofactor>
</comment>
<keyword evidence="7" id="KW-1185">Reference proteome</keyword>
<dbReference type="SUPFAM" id="SSF51419">
    <property type="entry name" value="PLP-binding barrel"/>
    <property type="match status" value="1"/>
</dbReference>
<dbReference type="GO" id="GO:0009089">
    <property type="term" value="P:lysine biosynthetic process via diaminopimelate"/>
    <property type="evidence" value="ECO:0007669"/>
    <property type="project" value="TreeGrafter"/>
</dbReference>
<dbReference type="AlphaFoldDB" id="A0A835I711"/>
<comment type="caution">
    <text evidence="6">The sequence shown here is derived from an EMBL/GenBank/DDBJ whole genome shotgun (WGS) entry which is preliminary data.</text>
</comment>
<evidence type="ECO:0000313" key="6">
    <source>
        <dbReference type="EMBL" id="KAF9611584.1"/>
    </source>
</evidence>
<dbReference type="InterPro" id="IPR029066">
    <property type="entry name" value="PLP-binding_barrel"/>
</dbReference>